<protein>
    <submittedName>
        <fullName evidence="1">Uncharacterized protein</fullName>
    </submittedName>
</protein>
<evidence type="ECO:0000313" key="2">
    <source>
        <dbReference type="Proteomes" id="UP001497535"/>
    </source>
</evidence>
<name>A0ACB0YCH7_MELEN</name>
<gene>
    <name evidence="1" type="ORF">MENTE1834_LOCUS10428</name>
</gene>
<keyword evidence="2" id="KW-1185">Reference proteome</keyword>
<dbReference type="Proteomes" id="UP001497535">
    <property type="component" value="Unassembled WGS sequence"/>
</dbReference>
<organism evidence="1 2">
    <name type="scientific">Meloidogyne enterolobii</name>
    <name type="common">Root-knot nematode worm</name>
    <name type="synonym">Meloidogyne mayaguensis</name>
    <dbReference type="NCBI Taxonomy" id="390850"/>
    <lineage>
        <taxon>Eukaryota</taxon>
        <taxon>Metazoa</taxon>
        <taxon>Ecdysozoa</taxon>
        <taxon>Nematoda</taxon>
        <taxon>Chromadorea</taxon>
        <taxon>Rhabditida</taxon>
        <taxon>Tylenchina</taxon>
        <taxon>Tylenchomorpha</taxon>
        <taxon>Tylenchoidea</taxon>
        <taxon>Meloidogynidae</taxon>
        <taxon>Meloidogyninae</taxon>
        <taxon>Meloidogyne</taxon>
    </lineage>
</organism>
<dbReference type="EMBL" id="CAVMJV010000010">
    <property type="protein sequence ID" value="CAK5041140.1"/>
    <property type="molecule type" value="Genomic_DNA"/>
</dbReference>
<reference evidence="1" key="1">
    <citation type="submission" date="2023-11" db="EMBL/GenBank/DDBJ databases">
        <authorList>
            <person name="Poullet M."/>
        </authorList>
    </citation>
    <scope>NUCLEOTIDE SEQUENCE</scope>
    <source>
        <strain evidence="1">E1834</strain>
    </source>
</reference>
<evidence type="ECO:0000313" key="1">
    <source>
        <dbReference type="EMBL" id="CAK5041140.1"/>
    </source>
</evidence>
<comment type="caution">
    <text evidence="1">The sequence shown here is derived from an EMBL/GenBank/DDBJ whole genome shotgun (WGS) entry which is preliminary data.</text>
</comment>
<sequence>MNFLPQQFFVNNFPVVTKNFLISFFSSQFPFKDSICQQFMPNNKNINNKRRKQNCNYQDLWLIPGKADASCSKNCVKIRPSIIKFPGCFTVEIRNIHIVDNNG</sequence>
<accession>A0ACB0YCH7</accession>
<proteinExistence type="predicted"/>